<feature type="compositionally biased region" description="Basic and acidic residues" evidence="1">
    <location>
        <begin position="73"/>
        <end position="83"/>
    </location>
</feature>
<keyword evidence="3" id="KW-1185">Reference proteome</keyword>
<name>A0A8R7PMM8_TRIUA</name>
<feature type="compositionally biased region" description="Polar residues" evidence="1">
    <location>
        <begin position="105"/>
        <end position="114"/>
    </location>
</feature>
<dbReference type="EnsemblPlants" id="TuG1812G0300000050.01.T01">
    <property type="protein sequence ID" value="TuG1812G0300000050.01.T01.cds353817"/>
    <property type="gene ID" value="TuG1812G0300000050.01"/>
</dbReference>
<dbReference type="Proteomes" id="UP000015106">
    <property type="component" value="Chromosome 3"/>
</dbReference>
<feature type="compositionally biased region" description="Low complexity" evidence="1">
    <location>
        <begin position="28"/>
        <end position="45"/>
    </location>
</feature>
<reference evidence="2" key="3">
    <citation type="submission" date="2022-06" db="UniProtKB">
        <authorList>
            <consortium name="EnsemblPlants"/>
        </authorList>
    </citation>
    <scope>IDENTIFICATION</scope>
</reference>
<feature type="compositionally biased region" description="Low complexity" evidence="1">
    <location>
        <begin position="86"/>
        <end position="104"/>
    </location>
</feature>
<evidence type="ECO:0000313" key="2">
    <source>
        <dbReference type="EnsemblPlants" id="TuG1812G0300000050.01.T01.cds353817"/>
    </source>
</evidence>
<organism evidence="2 3">
    <name type="scientific">Triticum urartu</name>
    <name type="common">Red wild einkorn</name>
    <name type="synonym">Crithodium urartu</name>
    <dbReference type="NCBI Taxonomy" id="4572"/>
    <lineage>
        <taxon>Eukaryota</taxon>
        <taxon>Viridiplantae</taxon>
        <taxon>Streptophyta</taxon>
        <taxon>Embryophyta</taxon>
        <taxon>Tracheophyta</taxon>
        <taxon>Spermatophyta</taxon>
        <taxon>Magnoliopsida</taxon>
        <taxon>Liliopsida</taxon>
        <taxon>Poales</taxon>
        <taxon>Poaceae</taxon>
        <taxon>BOP clade</taxon>
        <taxon>Pooideae</taxon>
        <taxon>Triticodae</taxon>
        <taxon>Triticeae</taxon>
        <taxon>Triticinae</taxon>
        <taxon>Triticum</taxon>
    </lineage>
</organism>
<gene>
    <name evidence="2" type="primary">LOC125547444</name>
</gene>
<evidence type="ECO:0000313" key="3">
    <source>
        <dbReference type="Proteomes" id="UP000015106"/>
    </source>
</evidence>
<sequence length="185" mass="20484">MDDHTSNRRGQQWRLPRPPSRARPPRRCPWSRTRTAGTGSTRGTTAGWGWAAVAQARSCRHLLRLRHHHLPRRREAGRSRECSLQRAAGSSRTTASAGSSPRTTEVGTRSQSRSRMARRVAAGSRRWRPGAWAAAAGTGRGSRPGRCRRLRRRGGARRRPGSRAACRTPWPKATGVQCGAERVSL</sequence>
<evidence type="ECO:0000256" key="1">
    <source>
        <dbReference type="SAM" id="MobiDB-lite"/>
    </source>
</evidence>
<feature type="region of interest" description="Disordered" evidence="1">
    <location>
        <begin position="71"/>
        <end position="172"/>
    </location>
</feature>
<protein>
    <submittedName>
        <fullName evidence="2">Uncharacterized protein</fullName>
    </submittedName>
</protein>
<proteinExistence type="predicted"/>
<feature type="compositionally biased region" description="Basic residues" evidence="1">
    <location>
        <begin position="143"/>
        <end position="161"/>
    </location>
</feature>
<dbReference type="AlphaFoldDB" id="A0A8R7PMM8"/>
<reference evidence="2" key="2">
    <citation type="submission" date="2018-03" db="EMBL/GenBank/DDBJ databases">
        <title>The Triticum urartu genome reveals the dynamic nature of wheat genome evolution.</title>
        <authorList>
            <person name="Ling H."/>
            <person name="Ma B."/>
            <person name="Shi X."/>
            <person name="Liu H."/>
            <person name="Dong L."/>
            <person name="Sun H."/>
            <person name="Cao Y."/>
            <person name="Gao Q."/>
            <person name="Zheng S."/>
            <person name="Li Y."/>
            <person name="Yu Y."/>
            <person name="Du H."/>
            <person name="Qi M."/>
            <person name="Li Y."/>
            <person name="Yu H."/>
            <person name="Cui Y."/>
            <person name="Wang N."/>
            <person name="Chen C."/>
            <person name="Wu H."/>
            <person name="Zhao Y."/>
            <person name="Zhang J."/>
            <person name="Li Y."/>
            <person name="Zhou W."/>
            <person name="Zhang B."/>
            <person name="Hu W."/>
            <person name="Eijk M."/>
            <person name="Tang J."/>
            <person name="Witsenboer H."/>
            <person name="Zhao S."/>
            <person name="Li Z."/>
            <person name="Zhang A."/>
            <person name="Wang D."/>
            <person name="Liang C."/>
        </authorList>
    </citation>
    <scope>NUCLEOTIDE SEQUENCE [LARGE SCALE GENOMIC DNA]</scope>
    <source>
        <strain evidence="2">cv. G1812</strain>
    </source>
</reference>
<dbReference type="Gramene" id="TuG1812G0300000050.01.T01">
    <property type="protein sequence ID" value="TuG1812G0300000050.01.T01.cds353817"/>
    <property type="gene ID" value="TuG1812G0300000050.01"/>
</dbReference>
<reference evidence="3" key="1">
    <citation type="journal article" date="2013" name="Nature">
        <title>Draft genome of the wheat A-genome progenitor Triticum urartu.</title>
        <authorList>
            <person name="Ling H.Q."/>
            <person name="Zhao S."/>
            <person name="Liu D."/>
            <person name="Wang J."/>
            <person name="Sun H."/>
            <person name="Zhang C."/>
            <person name="Fan H."/>
            <person name="Li D."/>
            <person name="Dong L."/>
            <person name="Tao Y."/>
            <person name="Gao C."/>
            <person name="Wu H."/>
            <person name="Li Y."/>
            <person name="Cui Y."/>
            <person name="Guo X."/>
            <person name="Zheng S."/>
            <person name="Wang B."/>
            <person name="Yu K."/>
            <person name="Liang Q."/>
            <person name="Yang W."/>
            <person name="Lou X."/>
            <person name="Chen J."/>
            <person name="Feng M."/>
            <person name="Jian J."/>
            <person name="Zhang X."/>
            <person name="Luo G."/>
            <person name="Jiang Y."/>
            <person name="Liu J."/>
            <person name="Wang Z."/>
            <person name="Sha Y."/>
            <person name="Zhang B."/>
            <person name="Wu H."/>
            <person name="Tang D."/>
            <person name="Shen Q."/>
            <person name="Xue P."/>
            <person name="Zou S."/>
            <person name="Wang X."/>
            <person name="Liu X."/>
            <person name="Wang F."/>
            <person name="Yang Y."/>
            <person name="An X."/>
            <person name="Dong Z."/>
            <person name="Zhang K."/>
            <person name="Zhang X."/>
            <person name="Luo M.C."/>
            <person name="Dvorak J."/>
            <person name="Tong Y."/>
            <person name="Wang J."/>
            <person name="Yang H."/>
            <person name="Li Z."/>
            <person name="Wang D."/>
            <person name="Zhang A."/>
            <person name="Wang J."/>
        </authorList>
    </citation>
    <scope>NUCLEOTIDE SEQUENCE</scope>
    <source>
        <strain evidence="3">cv. G1812</strain>
    </source>
</reference>
<feature type="region of interest" description="Disordered" evidence="1">
    <location>
        <begin position="1"/>
        <end position="45"/>
    </location>
</feature>
<feature type="compositionally biased region" description="Low complexity" evidence="1">
    <location>
        <begin position="121"/>
        <end position="137"/>
    </location>
</feature>
<accession>A0A8R7PMM8</accession>